<dbReference type="GO" id="GO:0000785">
    <property type="term" value="C:chromatin"/>
    <property type="evidence" value="ECO:0007669"/>
    <property type="project" value="TreeGrafter"/>
</dbReference>
<dbReference type="PANTHER" id="PTHR10373:SF38">
    <property type="entry name" value="PROTEIN PANGOLIN, ISOFORM J"/>
    <property type="match status" value="1"/>
</dbReference>
<evidence type="ECO:0000256" key="5">
    <source>
        <dbReference type="ARBA" id="ARBA00023125"/>
    </source>
</evidence>
<evidence type="ECO:0000259" key="10">
    <source>
        <dbReference type="PROSITE" id="PS50118"/>
    </source>
</evidence>
<evidence type="ECO:0000256" key="1">
    <source>
        <dbReference type="ARBA" id="ARBA00004123"/>
    </source>
</evidence>
<keyword evidence="3" id="KW-0879">Wnt signaling pathway</keyword>
<evidence type="ECO:0000256" key="9">
    <source>
        <dbReference type="PROSITE-ProRule" id="PRU00267"/>
    </source>
</evidence>
<dbReference type="STRING" id="409849.ENSPMGP00000018116"/>
<dbReference type="InterPro" id="IPR024940">
    <property type="entry name" value="TCF/LEF"/>
</dbReference>
<comment type="similarity">
    <text evidence="2">Belongs to the TCF/LEF family.</text>
</comment>
<keyword evidence="7" id="KW-0804">Transcription</keyword>
<dbReference type="Proteomes" id="UP000261520">
    <property type="component" value="Unplaced"/>
</dbReference>
<evidence type="ECO:0000256" key="4">
    <source>
        <dbReference type="ARBA" id="ARBA00023015"/>
    </source>
</evidence>
<comment type="subcellular location">
    <subcellularLocation>
        <location evidence="1">Nucleus</location>
    </subcellularLocation>
</comment>
<dbReference type="Ensembl" id="ENSPMGT00000019325.1">
    <property type="protein sequence ID" value="ENSPMGP00000018116.1"/>
    <property type="gene ID" value="ENSPMGG00000014818.1"/>
</dbReference>
<reference evidence="11" key="1">
    <citation type="submission" date="2025-08" db="UniProtKB">
        <authorList>
            <consortium name="Ensembl"/>
        </authorList>
    </citation>
    <scope>IDENTIFICATION</scope>
</reference>
<evidence type="ECO:0000256" key="3">
    <source>
        <dbReference type="ARBA" id="ARBA00022687"/>
    </source>
</evidence>
<keyword evidence="5 9" id="KW-0238">DNA-binding</keyword>
<keyword evidence="6" id="KW-0010">Activator</keyword>
<evidence type="ECO:0000256" key="8">
    <source>
        <dbReference type="ARBA" id="ARBA00023242"/>
    </source>
</evidence>
<keyword evidence="12" id="KW-1185">Reference proteome</keyword>
<dbReference type="GO" id="GO:0060070">
    <property type="term" value="P:canonical Wnt signaling pathway"/>
    <property type="evidence" value="ECO:0007669"/>
    <property type="project" value="TreeGrafter"/>
</dbReference>
<reference evidence="11" key="2">
    <citation type="submission" date="2025-09" db="UniProtKB">
        <authorList>
            <consortium name="Ensembl"/>
        </authorList>
    </citation>
    <scope>IDENTIFICATION</scope>
</reference>
<name>A0A3B4AP18_9GOBI</name>
<dbReference type="PROSITE" id="PS50118">
    <property type="entry name" value="HMG_BOX_2"/>
    <property type="match status" value="1"/>
</dbReference>
<dbReference type="GO" id="GO:0000978">
    <property type="term" value="F:RNA polymerase II cis-regulatory region sequence-specific DNA binding"/>
    <property type="evidence" value="ECO:0007669"/>
    <property type="project" value="TreeGrafter"/>
</dbReference>
<dbReference type="SMART" id="SM00398">
    <property type="entry name" value="HMG"/>
    <property type="match status" value="1"/>
</dbReference>
<dbReference type="Pfam" id="PF00505">
    <property type="entry name" value="HMG_box"/>
    <property type="match status" value="1"/>
</dbReference>
<evidence type="ECO:0000256" key="2">
    <source>
        <dbReference type="ARBA" id="ARBA00006569"/>
    </source>
</evidence>
<accession>A0A3B4AP18</accession>
<dbReference type="GO" id="GO:0000981">
    <property type="term" value="F:DNA-binding transcription factor activity, RNA polymerase II-specific"/>
    <property type="evidence" value="ECO:0007669"/>
    <property type="project" value="TreeGrafter"/>
</dbReference>
<proteinExistence type="inferred from homology"/>
<dbReference type="SUPFAM" id="SSF47095">
    <property type="entry name" value="HMG-box"/>
    <property type="match status" value="1"/>
</dbReference>
<organism evidence="11 12">
    <name type="scientific">Periophthalmus magnuspinnatus</name>
    <dbReference type="NCBI Taxonomy" id="409849"/>
    <lineage>
        <taxon>Eukaryota</taxon>
        <taxon>Metazoa</taxon>
        <taxon>Chordata</taxon>
        <taxon>Craniata</taxon>
        <taxon>Vertebrata</taxon>
        <taxon>Euteleostomi</taxon>
        <taxon>Actinopterygii</taxon>
        <taxon>Neopterygii</taxon>
        <taxon>Teleostei</taxon>
        <taxon>Neoteleostei</taxon>
        <taxon>Acanthomorphata</taxon>
        <taxon>Gobiaria</taxon>
        <taxon>Gobiiformes</taxon>
        <taxon>Gobioidei</taxon>
        <taxon>Gobiidae</taxon>
        <taxon>Oxudercinae</taxon>
        <taxon>Periophthalmus</taxon>
    </lineage>
</organism>
<dbReference type="GO" id="GO:1990907">
    <property type="term" value="C:beta-catenin-TCF complex"/>
    <property type="evidence" value="ECO:0007669"/>
    <property type="project" value="TreeGrafter"/>
</dbReference>
<evidence type="ECO:0000313" key="11">
    <source>
        <dbReference type="Ensembl" id="ENSPMGP00000018116.1"/>
    </source>
</evidence>
<feature type="domain" description="HMG box" evidence="10">
    <location>
        <begin position="107"/>
        <end position="175"/>
    </location>
</feature>
<dbReference type="InterPro" id="IPR036910">
    <property type="entry name" value="HMG_box_dom_sf"/>
</dbReference>
<dbReference type="Gene3D" id="1.10.30.10">
    <property type="entry name" value="High mobility group box domain"/>
    <property type="match status" value="1"/>
</dbReference>
<protein>
    <recommendedName>
        <fullName evidence="10">HMG box domain-containing protein</fullName>
    </recommendedName>
</protein>
<dbReference type="AlphaFoldDB" id="A0A3B4AP18"/>
<dbReference type="PANTHER" id="PTHR10373">
    <property type="entry name" value="TRANSCRIPTION FACTOR 7 FAMILY MEMBER"/>
    <property type="match status" value="1"/>
</dbReference>
<evidence type="ECO:0000256" key="6">
    <source>
        <dbReference type="ARBA" id="ARBA00023159"/>
    </source>
</evidence>
<dbReference type="InterPro" id="IPR009071">
    <property type="entry name" value="HMG_box_dom"/>
</dbReference>
<keyword evidence="4" id="KW-0805">Transcription regulation</keyword>
<evidence type="ECO:0000313" key="12">
    <source>
        <dbReference type="Proteomes" id="UP000261520"/>
    </source>
</evidence>
<evidence type="ECO:0000256" key="7">
    <source>
        <dbReference type="ARBA" id="ARBA00023163"/>
    </source>
</evidence>
<keyword evidence="8 9" id="KW-0539">Nucleus</keyword>
<sequence>MLANQSSPRVPCSPTLKPIALLVQETQQRTQSFEHQWSRNVPLTNTAVSQAVNQPYVSAPGTHTSTAPPHMMNGNQMYVYSQPCLHFVYSVCRKQHVSNASASKPYTRKPLNAFMLYRAEQRQRIMEELKITDSAAVSKALGELWRSLSVGEQAPYFDQALRLRKEHQARDPDWSPADNFAESTYVIPGPRGYRQCETKPLSI</sequence>
<feature type="DNA-binding region" description="HMG box" evidence="9">
    <location>
        <begin position="107"/>
        <end position="175"/>
    </location>
</feature>